<dbReference type="KEGG" id="pno:SNOG_05574"/>
<dbReference type="EMBL" id="CH445332">
    <property type="protein sequence ID" value="EAT86638.1"/>
    <property type="molecule type" value="Genomic_DNA"/>
</dbReference>
<gene>
    <name evidence="1" type="ORF">SNOG_05574</name>
</gene>
<dbReference type="InParanoid" id="Q0URP0"/>
<dbReference type="GeneID" id="5972856"/>
<organism evidence="1 2">
    <name type="scientific">Phaeosphaeria nodorum (strain SN15 / ATCC MYA-4574 / FGSC 10173)</name>
    <name type="common">Glume blotch fungus</name>
    <name type="synonym">Parastagonospora nodorum</name>
    <dbReference type="NCBI Taxonomy" id="321614"/>
    <lineage>
        <taxon>Eukaryota</taxon>
        <taxon>Fungi</taxon>
        <taxon>Dikarya</taxon>
        <taxon>Ascomycota</taxon>
        <taxon>Pezizomycotina</taxon>
        <taxon>Dothideomycetes</taxon>
        <taxon>Pleosporomycetidae</taxon>
        <taxon>Pleosporales</taxon>
        <taxon>Pleosporineae</taxon>
        <taxon>Phaeosphaeriaceae</taxon>
        <taxon>Parastagonospora</taxon>
    </lineage>
</organism>
<evidence type="ECO:0000313" key="2">
    <source>
        <dbReference type="Proteomes" id="UP000001055"/>
    </source>
</evidence>
<sequence>MCDHTGVLPRELRKMICEQVQGASRKRLCLVNRLWSISAGQVIWHICEIKIFEKNSTWKRCSASDPAAFSTA</sequence>
<dbReference type="Proteomes" id="UP000001055">
    <property type="component" value="Unassembled WGS sequence"/>
</dbReference>
<protein>
    <recommendedName>
        <fullName evidence="3">F-box domain-containing protein</fullName>
    </recommendedName>
</protein>
<evidence type="ECO:0008006" key="3">
    <source>
        <dbReference type="Google" id="ProtNLM"/>
    </source>
</evidence>
<accession>Q0URP0</accession>
<name>Q0URP0_PHANO</name>
<dbReference type="RefSeq" id="XP_001795979.1">
    <property type="nucleotide sequence ID" value="XM_001795927.1"/>
</dbReference>
<dbReference type="AlphaFoldDB" id="Q0URP0"/>
<evidence type="ECO:0000313" key="1">
    <source>
        <dbReference type="EMBL" id="EAT86638.1"/>
    </source>
</evidence>
<proteinExistence type="predicted"/>
<reference evidence="2" key="1">
    <citation type="journal article" date="2007" name="Plant Cell">
        <title>Dothideomycete-plant interactions illuminated by genome sequencing and EST analysis of the wheat pathogen Stagonospora nodorum.</title>
        <authorList>
            <person name="Hane J.K."/>
            <person name="Lowe R.G."/>
            <person name="Solomon P.S."/>
            <person name="Tan K.C."/>
            <person name="Schoch C.L."/>
            <person name="Spatafora J.W."/>
            <person name="Crous P.W."/>
            <person name="Kodira C."/>
            <person name="Birren B.W."/>
            <person name="Galagan J.E."/>
            <person name="Torriani S.F."/>
            <person name="McDonald B.A."/>
            <person name="Oliver R.P."/>
        </authorList>
    </citation>
    <scope>NUCLEOTIDE SEQUENCE [LARGE SCALE GENOMIC DNA]</scope>
    <source>
        <strain evidence="2">SN15 / ATCC MYA-4574 / FGSC 10173</strain>
    </source>
</reference>